<proteinExistence type="inferred from homology"/>
<dbReference type="Proteomes" id="UP000070646">
    <property type="component" value="Unassembled WGS sequence"/>
</dbReference>
<dbReference type="CDD" id="cd08704">
    <property type="entry name" value="Met_tRNA_FMT_C"/>
    <property type="match status" value="1"/>
</dbReference>
<evidence type="ECO:0000313" key="11">
    <source>
        <dbReference type="EMBL" id="KXA04054.1"/>
    </source>
</evidence>
<sequence>MKHILGYKREVAIMKIVFMGTPDFAVPSLKKMIEKFNVSAIVTQPDKPSGRGKKVSISPIKEVGLSNEIPIFQPEKIRTDSVIINKLKELKPDFIIVVAYGQILTKEILDIPRLGCICLHASLLPMYRGSAPINWCLINGETKTGNTTMLMDTGIDTGDMLMRSEVEISESMTAGELYNLLKINGAELLEETINGIITGKICGIKQPNDGSSYVKMLNKQMAKIDWNDSSTNIHNLIRGLSSWPYKNINSWPTAYTYYKDIPVKIFKSKSLEANIIDPPGYIIDANDEGIKVATKKGILIIEILQFPGGKPLEVKEFLKGNKIEKGIVLS</sequence>
<dbReference type="EC" id="2.1.2.9" evidence="3 8"/>
<dbReference type="EMBL" id="LRPU01000235">
    <property type="protein sequence ID" value="KXA04054.1"/>
    <property type="molecule type" value="Genomic_DNA"/>
</dbReference>
<evidence type="ECO:0000256" key="4">
    <source>
        <dbReference type="ARBA" id="ARBA00016014"/>
    </source>
</evidence>
<dbReference type="CDD" id="cd08646">
    <property type="entry name" value="FMT_core_Met-tRNA-FMT_N"/>
    <property type="match status" value="1"/>
</dbReference>
<dbReference type="SUPFAM" id="SSF50486">
    <property type="entry name" value="FMT C-terminal domain-like"/>
    <property type="match status" value="1"/>
</dbReference>
<dbReference type="Pfam" id="PF00551">
    <property type="entry name" value="Formyl_trans_N"/>
    <property type="match status" value="1"/>
</dbReference>
<comment type="similarity">
    <text evidence="2 8">Belongs to the Fmt family.</text>
</comment>
<gene>
    <name evidence="8" type="primary">fmt</name>
    <name evidence="11" type="ORF">HMPREF3222_03229</name>
</gene>
<dbReference type="InterPro" id="IPR036477">
    <property type="entry name" value="Formyl_transf_N_sf"/>
</dbReference>
<keyword evidence="5 8" id="KW-0808">Transferase</keyword>
<dbReference type="InterPro" id="IPR044135">
    <property type="entry name" value="Met-tRNA-FMT_C"/>
</dbReference>
<dbReference type="GO" id="GO:0004479">
    <property type="term" value="F:methionyl-tRNA formyltransferase activity"/>
    <property type="evidence" value="ECO:0007669"/>
    <property type="project" value="UniProtKB-UniRule"/>
</dbReference>
<dbReference type="GO" id="GO:0005829">
    <property type="term" value="C:cytosol"/>
    <property type="evidence" value="ECO:0007669"/>
    <property type="project" value="TreeGrafter"/>
</dbReference>
<feature type="domain" description="Formyl transferase N-terminal" evidence="9">
    <location>
        <begin position="14"/>
        <end position="191"/>
    </location>
</feature>
<protein>
    <recommendedName>
        <fullName evidence="4 8">Methionyl-tRNA formyltransferase</fullName>
        <ecNumber evidence="3 8">2.1.2.9</ecNumber>
    </recommendedName>
</protein>
<feature type="binding site" evidence="8">
    <location>
        <begin position="122"/>
        <end position="125"/>
    </location>
    <ligand>
        <name>(6S)-5,6,7,8-tetrahydrofolate</name>
        <dbReference type="ChEBI" id="CHEBI:57453"/>
    </ligand>
</feature>
<evidence type="ECO:0000256" key="7">
    <source>
        <dbReference type="ARBA" id="ARBA00048558"/>
    </source>
</evidence>
<evidence type="ECO:0000256" key="2">
    <source>
        <dbReference type="ARBA" id="ARBA00010699"/>
    </source>
</evidence>
<dbReference type="InterPro" id="IPR002376">
    <property type="entry name" value="Formyl_transf_N"/>
</dbReference>
<reference evidence="11 12" key="1">
    <citation type="submission" date="2016-01" db="EMBL/GenBank/DDBJ databases">
        <authorList>
            <person name="Oliw E.H."/>
        </authorList>
    </citation>
    <scope>NUCLEOTIDE SEQUENCE [LARGE SCALE GENOMIC DNA]</scope>
    <source>
        <strain evidence="11 12">MJR7757A</strain>
    </source>
</reference>
<dbReference type="InterPro" id="IPR011034">
    <property type="entry name" value="Formyl_transferase-like_C_sf"/>
</dbReference>
<dbReference type="Gene3D" id="3.10.25.10">
    <property type="entry name" value="Formyl transferase, C-terminal domain"/>
    <property type="match status" value="1"/>
</dbReference>
<dbReference type="AlphaFoldDB" id="A0A133MJ13"/>
<dbReference type="InterPro" id="IPR037022">
    <property type="entry name" value="Formyl_trans_C_sf"/>
</dbReference>
<dbReference type="HAMAP" id="MF_00182">
    <property type="entry name" value="Formyl_trans"/>
    <property type="match status" value="1"/>
</dbReference>
<keyword evidence="6 8" id="KW-0648">Protein biosynthesis</keyword>
<comment type="catalytic activity">
    <reaction evidence="7 8">
        <text>L-methionyl-tRNA(fMet) + (6R)-10-formyltetrahydrofolate = N-formyl-L-methionyl-tRNA(fMet) + (6S)-5,6,7,8-tetrahydrofolate + H(+)</text>
        <dbReference type="Rhea" id="RHEA:24380"/>
        <dbReference type="Rhea" id="RHEA-COMP:9952"/>
        <dbReference type="Rhea" id="RHEA-COMP:9953"/>
        <dbReference type="ChEBI" id="CHEBI:15378"/>
        <dbReference type="ChEBI" id="CHEBI:57453"/>
        <dbReference type="ChEBI" id="CHEBI:78530"/>
        <dbReference type="ChEBI" id="CHEBI:78844"/>
        <dbReference type="ChEBI" id="CHEBI:195366"/>
        <dbReference type="EC" id="2.1.2.9"/>
    </reaction>
</comment>
<comment type="function">
    <text evidence="1 8">Attaches a formyl group to the free amino group of methionyl-tRNA(fMet). The formyl group appears to play a dual role in the initiator identity of N-formylmethionyl-tRNA by promoting its recognition by IF2 and preventing the misappropriation of this tRNA by the elongation apparatus.</text>
</comment>
<evidence type="ECO:0000256" key="5">
    <source>
        <dbReference type="ARBA" id="ARBA00022679"/>
    </source>
</evidence>
<accession>A0A133MJ13</accession>
<dbReference type="InterPro" id="IPR005794">
    <property type="entry name" value="Fmt"/>
</dbReference>
<organism evidence="11 12">
    <name type="scientific">Clostridium perfringens</name>
    <dbReference type="NCBI Taxonomy" id="1502"/>
    <lineage>
        <taxon>Bacteria</taxon>
        <taxon>Bacillati</taxon>
        <taxon>Bacillota</taxon>
        <taxon>Clostridia</taxon>
        <taxon>Eubacteriales</taxon>
        <taxon>Clostridiaceae</taxon>
        <taxon>Clostridium</taxon>
    </lineage>
</organism>
<dbReference type="InterPro" id="IPR041711">
    <property type="entry name" value="Met-tRNA-FMT_N"/>
</dbReference>
<dbReference type="PANTHER" id="PTHR11138">
    <property type="entry name" value="METHIONYL-TRNA FORMYLTRANSFERASE"/>
    <property type="match status" value="1"/>
</dbReference>
<dbReference type="Gene3D" id="3.40.50.170">
    <property type="entry name" value="Formyl transferase, N-terminal domain"/>
    <property type="match status" value="1"/>
</dbReference>
<dbReference type="Pfam" id="PF02911">
    <property type="entry name" value="Formyl_trans_C"/>
    <property type="match status" value="1"/>
</dbReference>
<dbReference type="PATRIC" id="fig|1502.174.peg.3264"/>
<evidence type="ECO:0000256" key="3">
    <source>
        <dbReference type="ARBA" id="ARBA00012261"/>
    </source>
</evidence>
<dbReference type="NCBIfam" id="TIGR00460">
    <property type="entry name" value="fmt"/>
    <property type="match status" value="1"/>
</dbReference>
<dbReference type="SUPFAM" id="SSF53328">
    <property type="entry name" value="Formyltransferase"/>
    <property type="match status" value="1"/>
</dbReference>
<feature type="domain" description="Formyl transferase C-terminal" evidence="10">
    <location>
        <begin position="217"/>
        <end position="321"/>
    </location>
</feature>
<evidence type="ECO:0000256" key="1">
    <source>
        <dbReference type="ARBA" id="ARBA00002606"/>
    </source>
</evidence>
<comment type="caution">
    <text evidence="11">The sequence shown here is derived from an EMBL/GenBank/DDBJ whole genome shotgun (WGS) entry which is preliminary data.</text>
</comment>
<name>A0A133MJ13_CLOPF</name>
<evidence type="ECO:0000256" key="6">
    <source>
        <dbReference type="ARBA" id="ARBA00022917"/>
    </source>
</evidence>
<dbReference type="InterPro" id="IPR005793">
    <property type="entry name" value="Formyl_trans_C"/>
</dbReference>
<evidence type="ECO:0000259" key="9">
    <source>
        <dbReference type="Pfam" id="PF00551"/>
    </source>
</evidence>
<evidence type="ECO:0000313" key="12">
    <source>
        <dbReference type="Proteomes" id="UP000070646"/>
    </source>
</evidence>
<evidence type="ECO:0000256" key="8">
    <source>
        <dbReference type="HAMAP-Rule" id="MF_00182"/>
    </source>
</evidence>
<dbReference type="PANTHER" id="PTHR11138:SF5">
    <property type="entry name" value="METHIONYL-TRNA FORMYLTRANSFERASE, MITOCHONDRIAL"/>
    <property type="match status" value="1"/>
</dbReference>
<evidence type="ECO:0000259" key="10">
    <source>
        <dbReference type="Pfam" id="PF02911"/>
    </source>
</evidence>